<keyword evidence="3" id="KW-1185">Reference proteome</keyword>
<gene>
    <name evidence="2" type="ORF">J8273_5119</name>
</gene>
<evidence type="ECO:0000313" key="2">
    <source>
        <dbReference type="EMBL" id="KAG9392140.1"/>
    </source>
</evidence>
<dbReference type="EMBL" id="JAHDYR010000038">
    <property type="protein sequence ID" value="KAG9392140.1"/>
    <property type="molecule type" value="Genomic_DNA"/>
</dbReference>
<evidence type="ECO:0000313" key="3">
    <source>
        <dbReference type="Proteomes" id="UP000717585"/>
    </source>
</evidence>
<reference evidence="2" key="1">
    <citation type="submission" date="2021-05" db="EMBL/GenBank/DDBJ databases">
        <title>A free-living protist that lacks canonical eukaryotic 1 DNA replication and segregation systems.</title>
        <authorList>
            <person name="Salas-Leiva D.E."/>
            <person name="Tromer E.C."/>
            <person name="Curtis B.A."/>
            <person name="Jerlstrom-Hultqvist J."/>
            <person name="Kolisko M."/>
            <person name="Yi Z."/>
            <person name="Salas-Leiva J.S."/>
            <person name="Gallot-Lavallee L."/>
            <person name="Kops G.J.P.L."/>
            <person name="Archibald J.M."/>
            <person name="Simpson A.G.B."/>
            <person name="Roger A.J."/>
        </authorList>
    </citation>
    <scope>NUCLEOTIDE SEQUENCE</scope>
    <source>
        <strain evidence="2">BICM</strain>
    </source>
</reference>
<accession>A0A8J6E8M9</accession>
<dbReference type="AlphaFoldDB" id="A0A8J6E8M9"/>
<evidence type="ECO:0000256" key="1">
    <source>
        <dbReference type="SAM" id="MobiDB-lite"/>
    </source>
</evidence>
<feature type="region of interest" description="Disordered" evidence="1">
    <location>
        <begin position="1"/>
        <end position="53"/>
    </location>
</feature>
<sequence>MSRASGVKTSVLSWKVGTMPRRHGGWPPAARRPDRAGHLVSPPESAAGMANRSSARAEMPAILAETVRLASRAAQRVSSLTAEAGVLFEGIVMQPSCCCCYTPSA</sequence>
<dbReference type="Proteomes" id="UP000717585">
    <property type="component" value="Unassembled WGS sequence"/>
</dbReference>
<protein>
    <submittedName>
        <fullName evidence="2">Uncharacterized protein</fullName>
    </submittedName>
</protein>
<organism evidence="2 3">
    <name type="scientific">Carpediemonas membranifera</name>
    <dbReference type="NCBI Taxonomy" id="201153"/>
    <lineage>
        <taxon>Eukaryota</taxon>
        <taxon>Metamonada</taxon>
        <taxon>Carpediemonas-like organisms</taxon>
        <taxon>Carpediemonas</taxon>
    </lineage>
</organism>
<comment type="caution">
    <text evidence="2">The sequence shown here is derived from an EMBL/GenBank/DDBJ whole genome shotgun (WGS) entry which is preliminary data.</text>
</comment>
<name>A0A8J6E8M9_9EUKA</name>
<proteinExistence type="predicted"/>